<dbReference type="GO" id="GO:0015562">
    <property type="term" value="F:efflux transmembrane transporter activity"/>
    <property type="evidence" value="ECO:0007669"/>
    <property type="project" value="InterPro"/>
</dbReference>
<evidence type="ECO:0000256" key="1">
    <source>
        <dbReference type="ARBA" id="ARBA00004442"/>
    </source>
</evidence>
<gene>
    <name evidence="7" type="ORF">MNBD_GAMMA05-980</name>
</gene>
<dbReference type="GO" id="GO:0009279">
    <property type="term" value="C:cell outer membrane"/>
    <property type="evidence" value="ECO:0007669"/>
    <property type="project" value="UniProtKB-SubCell"/>
</dbReference>
<comment type="subcellular location">
    <subcellularLocation>
        <location evidence="1">Cell outer membrane</location>
    </subcellularLocation>
</comment>
<dbReference type="EMBL" id="UOFE01000013">
    <property type="protein sequence ID" value="VAW51103.1"/>
    <property type="molecule type" value="Genomic_DNA"/>
</dbReference>
<evidence type="ECO:0000256" key="2">
    <source>
        <dbReference type="ARBA" id="ARBA00022448"/>
    </source>
</evidence>
<proteinExistence type="predicted"/>
<evidence type="ECO:0000313" key="7">
    <source>
        <dbReference type="EMBL" id="VAW51103.1"/>
    </source>
</evidence>
<keyword evidence="6" id="KW-0998">Cell outer membrane</keyword>
<dbReference type="InterPro" id="IPR003423">
    <property type="entry name" value="OMP_efflux"/>
</dbReference>
<keyword evidence="3" id="KW-1134">Transmembrane beta strand</keyword>
<dbReference type="InterPro" id="IPR010130">
    <property type="entry name" value="T1SS_OMP_TolC"/>
</dbReference>
<sequence length="449" mass="48909">MKKISKNIISFFLLSSATTSSALDLSEAISLAQQYDTTFQAAYATYLATIETSSQTTSAVLPQIGFNAFIQEGRTEIDRVGSPATKSDNNNDGYSINLNQVIFDKSVFDELDRGNAIEAKAVADLEAAKQDTIVRVATAYFDALTAIDTLETATAEKKAISKQLEQSKERFNVGLSAITDVKEQQASYDISVADEIIATNNLSNSREALRVIINTYPDELKIARENIPLVVPEPMDIDAWQNKALQNNFTLLSAKYDVEAAQSAYDGSKGGHYPTLNLNASYGVVNSEARDIGIPIPENKNTNATVILSLDIPIYSGGLTSSTVRQKLSELSLAKALQEQEKRRTIALARSAYLTLEADIATVKARKQAVISTQTSLDATIAGYDAGTRTSVDVLLSQRLLYSSQRDYSVARYAYITDSLELKRIAGILGTNDVAEINKWLIPKAAKQP</sequence>
<protein>
    <submittedName>
        <fullName evidence="7">Outer membrane channel TolC (OpmH)</fullName>
    </submittedName>
</protein>
<evidence type="ECO:0000256" key="3">
    <source>
        <dbReference type="ARBA" id="ARBA00022452"/>
    </source>
</evidence>
<evidence type="ECO:0000256" key="6">
    <source>
        <dbReference type="ARBA" id="ARBA00023237"/>
    </source>
</evidence>
<name>A0A3B0WFH6_9ZZZZ</name>
<dbReference type="Gene3D" id="1.20.1600.10">
    <property type="entry name" value="Outer membrane efflux proteins (OEP)"/>
    <property type="match status" value="1"/>
</dbReference>
<keyword evidence="5" id="KW-0472">Membrane</keyword>
<dbReference type="PANTHER" id="PTHR30026:SF20">
    <property type="entry name" value="OUTER MEMBRANE PROTEIN TOLC"/>
    <property type="match status" value="1"/>
</dbReference>
<reference evidence="7" key="1">
    <citation type="submission" date="2018-06" db="EMBL/GenBank/DDBJ databases">
        <authorList>
            <person name="Zhirakovskaya E."/>
        </authorList>
    </citation>
    <scope>NUCLEOTIDE SEQUENCE</scope>
</reference>
<keyword evidence="4" id="KW-0812">Transmembrane</keyword>
<evidence type="ECO:0000256" key="5">
    <source>
        <dbReference type="ARBA" id="ARBA00023136"/>
    </source>
</evidence>
<organism evidence="7">
    <name type="scientific">hydrothermal vent metagenome</name>
    <dbReference type="NCBI Taxonomy" id="652676"/>
    <lineage>
        <taxon>unclassified sequences</taxon>
        <taxon>metagenomes</taxon>
        <taxon>ecological metagenomes</taxon>
    </lineage>
</organism>
<dbReference type="SUPFAM" id="SSF56954">
    <property type="entry name" value="Outer membrane efflux proteins (OEP)"/>
    <property type="match status" value="1"/>
</dbReference>
<dbReference type="AlphaFoldDB" id="A0A3B0WFH6"/>
<dbReference type="PANTHER" id="PTHR30026">
    <property type="entry name" value="OUTER MEMBRANE PROTEIN TOLC"/>
    <property type="match status" value="1"/>
</dbReference>
<dbReference type="GO" id="GO:1990281">
    <property type="term" value="C:efflux pump complex"/>
    <property type="evidence" value="ECO:0007669"/>
    <property type="project" value="TreeGrafter"/>
</dbReference>
<dbReference type="Pfam" id="PF02321">
    <property type="entry name" value="OEP"/>
    <property type="match status" value="2"/>
</dbReference>
<dbReference type="GO" id="GO:0015288">
    <property type="term" value="F:porin activity"/>
    <property type="evidence" value="ECO:0007669"/>
    <property type="project" value="TreeGrafter"/>
</dbReference>
<evidence type="ECO:0000256" key="4">
    <source>
        <dbReference type="ARBA" id="ARBA00022692"/>
    </source>
</evidence>
<keyword evidence="2" id="KW-0813">Transport</keyword>
<dbReference type="NCBIfam" id="TIGR01844">
    <property type="entry name" value="type_I_sec_TolC"/>
    <property type="match status" value="1"/>
</dbReference>
<dbReference type="InterPro" id="IPR051906">
    <property type="entry name" value="TolC-like"/>
</dbReference>
<accession>A0A3B0WFH6</accession>